<proteinExistence type="predicted"/>
<dbReference type="AlphaFoldDB" id="X1AA09"/>
<organism evidence="1">
    <name type="scientific">marine sediment metagenome</name>
    <dbReference type="NCBI Taxonomy" id="412755"/>
    <lineage>
        <taxon>unclassified sequences</taxon>
        <taxon>metagenomes</taxon>
        <taxon>ecological metagenomes</taxon>
    </lineage>
</organism>
<reference evidence="1" key="1">
    <citation type="journal article" date="2014" name="Front. Microbiol.">
        <title>High frequency of phylogenetically diverse reductive dehalogenase-homologous genes in deep subseafloor sedimentary metagenomes.</title>
        <authorList>
            <person name="Kawai M."/>
            <person name="Futagami T."/>
            <person name="Toyoda A."/>
            <person name="Takaki Y."/>
            <person name="Nishi S."/>
            <person name="Hori S."/>
            <person name="Arai W."/>
            <person name="Tsubouchi T."/>
            <person name="Morono Y."/>
            <person name="Uchiyama I."/>
            <person name="Ito T."/>
            <person name="Fujiyama A."/>
            <person name="Inagaki F."/>
            <person name="Takami H."/>
        </authorList>
    </citation>
    <scope>NUCLEOTIDE SEQUENCE</scope>
    <source>
        <strain evidence="1">Expedition CK06-06</strain>
    </source>
</reference>
<feature type="non-terminal residue" evidence="1">
    <location>
        <position position="1"/>
    </location>
</feature>
<gene>
    <name evidence="1" type="ORF">S01H4_09524</name>
</gene>
<name>X1AA09_9ZZZZ</name>
<evidence type="ECO:0000313" key="1">
    <source>
        <dbReference type="EMBL" id="GAG56961.1"/>
    </source>
</evidence>
<sequence length="264" mass="30694">DEGTENLVNGQQLIRDTIYQLTGDDIESEEFSRVWPIVQDEMANMFLTNGIYVIQSIESIITNESKITEHNDLYEAIKLLAQKIAGLDIWGNRSSDILQAIKDLFNENDSDAYKWLAQLGTIYISLCSLGLEPTAQRQIEERLGDIDLILDTDIVLSFLSRGELHHEAINHIVKTWQKISGNIWVTPCVLEEAAYHAWIGQREYEELWRDLEKYDNKASLRLINNVFVRGFRVESSKYAPKYWRWYISNYKGNSNYDYSKIENL</sequence>
<accession>X1AA09</accession>
<protein>
    <recommendedName>
        <fullName evidence="2">PIN domain-containing protein</fullName>
    </recommendedName>
</protein>
<dbReference type="EMBL" id="BART01003459">
    <property type="protein sequence ID" value="GAG56961.1"/>
    <property type="molecule type" value="Genomic_DNA"/>
</dbReference>
<comment type="caution">
    <text evidence="1">The sequence shown here is derived from an EMBL/GenBank/DDBJ whole genome shotgun (WGS) entry which is preliminary data.</text>
</comment>
<evidence type="ECO:0008006" key="2">
    <source>
        <dbReference type="Google" id="ProtNLM"/>
    </source>
</evidence>